<dbReference type="InterPro" id="IPR004841">
    <property type="entry name" value="AA-permease/SLC12A_dom"/>
</dbReference>
<feature type="transmembrane region" description="Helical" evidence="8">
    <location>
        <begin position="399"/>
        <end position="419"/>
    </location>
</feature>
<keyword evidence="6 8" id="KW-0472">Membrane</keyword>
<evidence type="ECO:0000256" key="3">
    <source>
        <dbReference type="ARBA" id="ARBA00022692"/>
    </source>
</evidence>
<dbReference type="PIRSF" id="PIRSF006060">
    <property type="entry name" value="AA_transporter"/>
    <property type="match status" value="1"/>
</dbReference>
<feature type="transmembrane region" description="Helical" evidence="8">
    <location>
        <begin position="230"/>
        <end position="252"/>
    </location>
</feature>
<evidence type="ECO:0000259" key="9">
    <source>
        <dbReference type="Pfam" id="PF00324"/>
    </source>
</evidence>
<feature type="transmembrane region" description="Helical" evidence="8">
    <location>
        <begin position="273"/>
        <end position="295"/>
    </location>
</feature>
<accession>A0A5E5BLY4</accession>
<dbReference type="InterPro" id="IPR050524">
    <property type="entry name" value="APC_YAT"/>
</dbReference>
<dbReference type="FunFam" id="1.20.1740.10:FF:000001">
    <property type="entry name" value="Amino acid permease"/>
    <property type="match status" value="1"/>
</dbReference>
<evidence type="ECO:0000256" key="2">
    <source>
        <dbReference type="ARBA" id="ARBA00022448"/>
    </source>
</evidence>
<dbReference type="Gene3D" id="1.20.1740.10">
    <property type="entry name" value="Amino acid/polyamine transporter I"/>
    <property type="match status" value="1"/>
</dbReference>
<evidence type="ECO:0000313" key="10">
    <source>
        <dbReference type="EMBL" id="VVE86859.1"/>
    </source>
</evidence>
<evidence type="ECO:0000313" key="11">
    <source>
        <dbReference type="Proteomes" id="UP000382040"/>
    </source>
</evidence>
<keyword evidence="4" id="KW-0029">Amino-acid transport</keyword>
<dbReference type="Proteomes" id="UP000382040">
    <property type="component" value="Unassembled WGS sequence"/>
</dbReference>
<dbReference type="NCBIfam" id="NF008094">
    <property type="entry name" value="PRK10836.1"/>
    <property type="match status" value="1"/>
</dbReference>
<keyword evidence="5 8" id="KW-1133">Transmembrane helix</keyword>
<evidence type="ECO:0000256" key="6">
    <source>
        <dbReference type="ARBA" id="ARBA00023136"/>
    </source>
</evidence>
<keyword evidence="11" id="KW-1185">Reference proteome</keyword>
<dbReference type="Pfam" id="PF00324">
    <property type="entry name" value="AA_permease"/>
    <property type="match status" value="1"/>
</dbReference>
<evidence type="ECO:0000256" key="4">
    <source>
        <dbReference type="ARBA" id="ARBA00022970"/>
    </source>
</evidence>
<dbReference type="InterPro" id="IPR004840">
    <property type="entry name" value="Amino_acid_permease_CS"/>
</dbReference>
<sequence>MFKAFFFYPRLFHLRNTTLALPEHVPHREGGKLEASAPTELRRTLSARHLTMIAVGGSIGTGLFVASGATIAQAGPGGALLGYVLIGVMVYFLMTSLGELAAAMPVSGSFSTYGARYVEEGFGFALGWNYWYNWAVTVAVDLVAAQLVMAYWFPDIPGVYWSALFLAITFGLNALSARGFGEAEFWFALIKVIAVLAFVAMGVMMLLDIIRGGESGGVANWTVGDAPFAGGFAALIGVAMVVGFSFQGTELIGIAAGESKDPARNLPRAVRQVFWRILLFYVTAILVIGLLIPYTDPHLLRNDVTDVSVSPFALIFERAGLLGAASIMNAVVLTSVLSAGNSGMYAATRMLYSLARDGKAPRIFGHVSRNGVPLWALLATAGVAALCFFTFVFSPNAVYIWLLNTSGMTGFIAWLGIAISHYRFRRGYLKQGHDLADLPYVSPFFPLGPFFAFVLCLIITLGQNYEAFLQDKIDWGGVVATYIGIPLFLLIWAGYRLARGSRFVSYRDMRFPTAQKRTPEESSPTSGAATGIAQSLR</sequence>
<feature type="region of interest" description="Disordered" evidence="7">
    <location>
        <begin position="515"/>
        <end position="537"/>
    </location>
</feature>
<feature type="transmembrane region" description="Helical" evidence="8">
    <location>
        <begin position="131"/>
        <end position="153"/>
    </location>
</feature>
<evidence type="ECO:0000256" key="1">
    <source>
        <dbReference type="ARBA" id="ARBA00004141"/>
    </source>
</evidence>
<feature type="transmembrane region" description="Helical" evidence="8">
    <location>
        <begin position="440"/>
        <end position="463"/>
    </location>
</feature>
<keyword evidence="3 8" id="KW-0812">Transmembrane</keyword>
<feature type="transmembrane region" description="Helical" evidence="8">
    <location>
        <begin position="372"/>
        <end position="393"/>
    </location>
</feature>
<dbReference type="GO" id="GO:0016020">
    <property type="term" value="C:membrane"/>
    <property type="evidence" value="ECO:0007669"/>
    <property type="project" value="UniProtKB-SubCell"/>
</dbReference>
<keyword evidence="2" id="KW-0813">Transport</keyword>
<feature type="transmembrane region" description="Helical" evidence="8">
    <location>
        <begin position="188"/>
        <end position="210"/>
    </location>
</feature>
<dbReference type="EMBL" id="CABPST010000001">
    <property type="protein sequence ID" value="VVE86859.1"/>
    <property type="molecule type" value="Genomic_DNA"/>
</dbReference>
<proteinExistence type="predicted"/>
<name>A0A5E5BLY4_9BURK</name>
<evidence type="ECO:0000256" key="5">
    <source>
        <dbReference type="ARBA" id="ARBA00022989"/>
    </source>
</evidence>
<dbReference type="PROSITE" id="PS00218">
    <property type="entry name" value="AMINO_ACID_PERMEASE_1"/>
    <property type="match status" value="1"/>
</dbReference>
<evidence type="ECO:0000256" key="7">
    <source>
        <dbReference type="SAM" id="MobiDB-lite"/>
    </source>
</evidence>
<dbReference type="PANTHER" id="PTHR43341">
    <property type="entry name" value="AMINO ACID PERMEASE"/>
    <property type="match status" value="1"/>
</dbReference>
<dbReference type="AlphaFoldDB" id="A0A5E5BLY4"/>
<dbReference type="PANTHER" id="PTHR43341:SF1">
    <property type="entry name" value="GENERAL AMINO-ACID PERMEASE GAP1"/>
    <property type="match status" value="1"/>
</dbReference>
<feature type="transmembrane region" description="Helical" evidence="8">
    <location>
        <begin position="475"/>
        <end position="495"/>
    </location>
</feature>
<feature type="transmembrane region" description="Helical" evidence="8">
    <location>
        <begin position="315"/>
        <end position="340"/>
    </location>
</feature>
<dbReference type="GO" id="GO:0015171">
    <property type="term" value="F:amino acid transmembrane transporter activity"/>
    <property type="evidence" value="ECO:0007669"/>
    <property type="project" value="TreeGrafter"/>
</dbReference>
<evidence type="ECO:0000256" key="8">
    <source>
        <dbReference type="SAM" id="Phobius"/>
    </source>
</evidence>
<feature type="compositionally biased region" description="Polar residues" evidence="7">
    <location>
        <begin position="521"/>
        <end position="537"/>
    </location>
</feature>
<gene>
    <name evidence="10" type="ORF">PBR20603_00782</name>
</gene>
<feature type="domain" description="Amino acid permease/ SLC12A" evidence="9">
    <location>
        <begin position="49"/>
        <end position="499"/>
    </location>
</feature>
<feature type="transmembrane region" description="Helical" evidence="8">
    <location>
        <begin position="80"/>
        <end position="102"/>
    </location>
</feature>
<feature type="transmembrane region" description="Helical" evidence="8">
    <location>
        <begin position="159"/>
        <end position="176"/>
    </location>
</feature>
<comment type="subcellular location">
    <subcellularLocation>
        <location evidence="1">Membrane</location>
        <topology evidence="1">Multi-pass membrane protein</topology>
    </subcellularLocation>
</comment>
<feature type="transmembrane region" description="Helical" evidence="8">
    <location>
        <begin position="50"/>
        <end position="74"/>
    </location>
</feature>
<organism evidence="10 11">
    <name type="scientific">Pandoraea bronchicola</name>
    <dbReference type="NCBI Taxonomy" id="2508287"/>
    <lineage>
        <taxon>Bacteria</taxon>
        <taxon>Pseudomonadati</taxon>
        <taxon>Pseudomonadota</taxon>
        <taxon>Betaproteobacteria</taxon>
        <taxon>Burkholderiales</taxon>
        <taxon>Burkholderiaceae</taxon>
        <taxon>Pandoraea</taxon>
    </lineage>
</organism>
<reference evidence="10 11" key="1">
    <citation type="submission" date="2019-08" db="EMBL/GenBank/DDBJ databases">
        <authorList>
            <person name="Peeters C."/>
        </authorList>
    </citation>
    <scope>NUCLEOTIDE SEQUENCE [LARGE SCALE GENOMIC DNA]</scope>
    <source>
        <strain evidence="10 11">LMG 20603</strain>
    </source>
</reference>
<protein>
    <submittedName>
        <fullName evidence="10">Gamma-aminobutyrate permease</fullName>
    </submittedName>
</protein>